<name>A0A4C2AHE6_EUMVA</name>
<gene>
    <name evidence="2" type="ORF">EVAR_59890_1</name>
</gene>
<sequence>MPCDYDASARLVSVHRSPEDWAFFENVQYILTLSGRIAQYGESFSLNLFRAAFLASSSARCCPWFPRAPAPRIGALPAFRNDIPDVLARCTGQRGCGGTSLPGIPCRRGFEPNVEFPDSISSRHLSGAAPTLPRSYSLSVYMCGPTMARRSTVDGSRSQRSEPEFGSVRDAAFRGSPRASELLVSTDVPDSLLRFTPRVWLLPSPVCLGEQTPEDQRGMEGDLFVSSACFQCYTAL</sequence>
<proteinExistence type="predicted"/>
<reference evidence="2 3" key="1">
    <citation type="journal article" date="2019" name="Commun. Biol.">
        <title>The bagworm genome reveals a unique fibroin gene that provides high tensile strength.</title>
        <authorList>
            <person name="Kono N."/>
            <person name="Nakamura H."/>
            <person name="Ohtoshi R."/>
            <person name="Tomita M."/>
            <person name="Numata K."/>
            <person name="Arakawa K."/>
        </authorList>
    </citation>
    <scope>NUCLEOTIDE SEQUENCE [LARGE SCALE GENOMIC DNA]</scope>
</reference>
<protein>
    <submittedName>
        <fullName evidence="2">Uncharacterized protein</fullName>
    </submittedName>
</protein>
<evidence type="ECO:0000313" key="3">
    <source>
        <dbReference type="Proteomes" id="UP000299102"/>
    </source>
</evidence>
<evidence type="ECO:0000256" key="1">
    <source>
        <dbReference type="SAM" id="MobiDB-lite"/>
    </source>
</evidence>
<dbReference type="AlphaFoldDB" id="A0A4C2AHE6"/>
<organism evidence="2 3">
    <name type="scientific">Eumeta variegata</name>
    <name type="common">Bagworm moth</name>
    <name type="synonym">Eumeta japonica</name>
    <dbReference type="NCBI Taxonomy" id="151549"/>
    <lineage>
        <taxon>Eukaryota</taxon>
        <taxon>Metazoa</taxon>
        <taxon>Ecdysozoa</taxon>
        <taxon>Arthropoda</taxon>
        <taxon>Hexapoda</taxon>
        <taxon>Insecta</taxon>
        <taxon>Pterygota</taxon>
        <taxon>Neoptera</taxon>
        <taxon>Endopterygota</taxon>
        <taxon>Lepidoptera</taxon>
        <taxon>Glossata</taxon>
        <taxon>Ditrysia</taxon>
        <taxon>Tineoidea</taxon>
        <taxon>Psychidae</taxon>
        <taxon>Oiketicinae</taxon>
        <taxon>Eumeta</taxon>
    </lineage>
</organism>
<accession>A0A4C2AHE6</accession>
<dbReference type="EMBL" id="BGZK01003148">
    <property type="protein sequence ID" value="GBP98464.1"/>
    <property type="molecule type" value="Genomic_DNA"/>
</dbReference>
<comment type="caution">
    <text evidence="2">The sequence shown here is derived from an EMBL/GenBank/DDBJ whole genome shotgun (WGS) entry which is preliminary data.</text>
</comment>
<feature type="region of interest" description="Disordered" evidence="1">
    <location>
        <begin position="149"/>
        <end position="170"/>
    </location>
</feature>
<dbReference type="Proteomes" id="UP000299102">
    <property type="component" value="Unassembled WGS sequence"/>
</dbReference>
<evidence type="ECO:0000313" key="2">
    <source>
        <dbReference type="EMBL" id="GBP98464.1"/>
    </source>
</evidence>
<keyword evidence="3" id="KW-1185">Reference proteome</keyword>